<sequence>MPQLTYLRLRGNKITNVGLLAILDGCPHLKWLHILQCPYLNLEGSLLQRCLQQIKYFHFD</sequence>
<proteinExistence type="predicted"/>
<keyword evidence="2" id="KW-1185">Reference proteome</keyword>
<organism evidence="1 2">
    <name type="scientific">Lupinus albus</name>
    <name type="common">White lupine</name>
    <name type="synonym">Lupinus termis</name>
    <dbReference type="NCBI Taxonomy" id="3870"/>
    <lineage>
        <taxon>Eukaryota</taxon>
        <taxon>Viridiplantae</taxon>
        <taxon>Streptophyta</taxon>
        <taxon>Embryophyta</taxon>
        <taxon>Tracheophyta</taxon>
        <taxon>Spermatophyta</taxon>
        <taxon>Magnoliopsida</taxon>
        <taxon>eudicotyledons</taxon>
        <taxon>Gunneridae</taxon>
        <taxon>Pentapetalae</taxon>
        <taxon>rosids</taxon>
        <taxon>fabids</taxon>
        <taxon>Fabales</taxon>
        <taxon>Fabaceae</taxon>
        <taxon>Papilionoideae</taxon>
        <taxon>50 kb inversion clade</taxon>
        <taxon>genistoids sensu lato</taxon>
        <taxon>core genistoids</taxon>
        <taxon>Genisteae</taxon>
        <taxon>Lupinus</taxon>
    </lineage>
</organism>
<dbReference type="PANTHER" id="PTHR38926:SF2">
    <property type="entry name" value="F-BOX_LRR-REPEAT PROTEIN 21-RELATED"/>
    <property type="match status" value="1"/>
</dbReference>
<evidence type="ECO:0000313" key="1">
    <source>
        <dbReference type="EMBL" id="KAE9584643.1"/>
    </source>
</evidence>
<evidence type="ECO:0000313" key="2">
    <source>
        <dbReference type="Proteomes" id="UP000447434"/>
    </source>
</evidence>
<dbReference type="OrthoDB" id="1435860at2759"/>
<protein>
    <submittedName>
        <fullName evidence="1">Putative leucine-rich repeat domain, L domain-containing protein</fullName>
    </submittedName>
</protein>
<gene>
    <name evidence="1" type="ORF">Lalb_Chr25g0280281</name>
</gene>
<name>A0A6A4MTN0_LUPAL</name>
<dbReference type="Proteomes" id="UP000447434">
    <property type="component" value="Chromosome 25"/>
</dbReference>
<dbReference type="EMBL" id="WOCE01000025">
    <property type="protein sequence ID" value="KAE9584643.1"/>
    <property type="molecule type" value="Genomic_DNA"/>
</dbReference>
<reference evidence="2" key="1">
    <citation type="journal article" date="2020" name="Nat. Commun.">
        <title>Genome sequence of the cluster root forming white lupin.</title>
        <authorList>
            <person name="Hufnagel B."/>
            <person name="Marques A."/>
            <person name="Soriano A."/>
            <person name="Marques L."/>
            <person name="Divol F."/>
            <person name="Doumas P."/>
            <person name="Sallet E."/>
            <person name="Mancinotti D."/>
            <person name="Carrere S."/>
            <person name="Marande W."/>
            <person name="Arribat S."/>
            <person name="Keller J."/>
            <person name="Huneau C."/>
            <person name="Blein T."/>
            <person name="Aime D."/>
            <person name="Laguerre M."/>
            <person name="Taylor J."/>
            <person name="Schubert V."/>
            <person name="Nelson M."/>
            <person name="Geu-Flores F."/>
            <person name="Crespi M."/>
            <person name="Gallardo-Guerrero K."/>
            <person name="Delaux P.-M."/>
            <person name="Salse J."/>
            <person name="Berges H."/>
            <person name="Guyot R."/>
            <person name="Gouzy J."/>
            <person name="Peret B."/>
        </authorList>
    </citation>
    <scope>NUCLEOTIDE SEQUENCE [LARGE SCALE GENOMIC DNA]</scope>
    <source>
        <strain evidence="2">cv. Amiga</strain>
    </source>
</reference>
<accession>A0A6A4MTN0</accession>
<dbReference type="PROSITE" id="PS51450">
    <property type="entry name" value="LRR"/>
    <property type="match status" value="1"/>
</dbReference>
<dbReference type="InterPro" id="IPR001611">
    <property type="entry name" value="Leu-rich_rpt"/>
</dbReference>
<dbReference type="InterPro" id="IPR032675">
    <property type="entry name" value="LRR_dom_sf"/>
</dbReference>
<comment type="caution">
    <text evidence="1">The sequence shown here is derived from an EMBL/GenBank/DDBJ whole genome shotgun (WGS) entry which is preliminary data.</text>
</comment>
<dbReference type="PANTHER" id="PTHR38926">
    <property type="entry name" value="F-BOX DOMAIN CONTAINING PROTEIN, EXPRESSED"/>
    <property type="match status" value="1"/>
</dbReference>
<dbReference type="AlphaFoldDB" id="A0A6A4MTN0"/>
<dbReference type="Gene3D" id="3.80.10.10">
    <property type="entry name" value="Ribonuclease Inhibitor"/>
    <property type="match status" value="1"/>
</dbReference>
<dbReference type="SUPFAM" id="SSF52047">
    <property type="entry name" value="RNI-like"/>
    <property type="match status" value="1"/>
</dbReference>